<dbReference type="EMBL" id="CP002026">
    <property type="protein sequence ID" value="ADH88273.1"/>
    <property type="molecule type" value="Genomic_DNA"/>
</dbReference>
<dbReference type="HOGENOM" id="CLU_2572173_0_0_5"/>
<dbReference type="Proteomes" id="UP000006633">
    <property type="component" value="Chromosome"/>
</dbReference>
<dbReference type="KEGG" id="sno:Snov_0950"/>
<dbReference type="AlphaFoldDB" id="D7A6C3"/>
<proteinExistence type="predicted"/>
<evidence type="ECO:0000313" key="2">
    <source>
        <dbReference type="Proteomes" id="UP000006633"/>
    </source>
</evidence>
<sequence length="81" mass="9204">MTNDVRSGANGNGAVLHATANEVVGPMMRLRCESILPRGKERRFALLRWLLYPFIGQVTSPCRHRTDGTMCDECGWRWAIR</sequence>
<gene>
    <name evidence="1" type="ordered locus">Snov_0950</name>
</gene>
<protein>
    <submittedName>
        <fullName evidence="1">Uncharacterized protein</fullName>
    </submittedName>
</protein>
<name>D7A6C3_ANCN5</name>
<organism evidence="1 2">
    <name type="scientific">Ancylobacter novellus (strain ATCC 8093 / DSM 506 / JCM 20403 / CCM 1077 / IAM 12100 / NBRC 12443 / NCIMB 10456)</name>
    <name type="common">Starkeya novella</name>
    <dbReference type="NCBI Taxonomy" id="639283"/>
    <lineage>
        <taxon>Bacteria</taxon>
        <taxon>Pseudomonadati</taxon>
        <taxon>Pseudomonadota</taxon>
        <taxon>Alphaproteobacteria</taxon>
        <taxon>Hyphomicrobiales</taxon>
        <taxon>Xanthobacteraceae</taxon>
        <taxon>Ancylobacter</taxon>
    </lineage>
</organism>
<keyword evidence="2" id="KW-1185">Reference proteome</keyword>
<evidence type="ECO:0000313" key="1">
    <source>
        <dbReference type="EMBL" id="ADH88273.1"/>
    </source>
</evidence>
<reference evidence="1 2" key="1">
    <citation type="journal article" date="2012" name="Stand. Genomic Sci.">
        <title>Complete genome sequence of the facultatively chemolithoautotrophic and methylotrophic alpha Proteobacterium Starkeya novella type strain (ATCC 8093(T)).</title>
        <authorList>
            <person name="Kappler U."/>
            <person name="Davenport K."/>
            <person name="Beatson S."/>
            <person name="Lucas S."/>
            <person name="Lapidus A."/>
            <person name="Copeland A."/>
            <person name="Berry K.W."/>
            <person name="Glavina Del Rio T."/>
            <person name="Hammon N."/>
            <person name="Dalin E."/>
            <person name="Tice H."/>
            <person name="Pitluck S."/>
            <person name="Richardson P."/>
            <person name="Bruce D."/>
            <person name="Goodwin L.A."/>
            <person name="Han C."/>
            <person name="Tapia R."/>
            <person name="Detter J.C."/>
            <person name="Chang Y.J."/>
            <person name="Jeffries C.D."/>
            <person name="Land M."/>
            <person name="Hauser L."/>
            <person name="Kyrpides N.C."/>
            <person name="Goker M."/>
            <person name="Ivanova N."/>
            <person name="Klenk H.P."/>
            <person name="Woyke T."/>
        </authorList>
    </citation>
    <scope>NUCLEOTIDE SEQUENCE [LARGE SCALE GENOMIC DNA]</scope>
    <source>
        <strain evidence="2">ATCC 8093 / DSM 506 / JCM 20403 / CCM 1077 / IAM 12100 / NBRC 12443 / NCIMB 10456</strain>
    </source>
</reference>
<accession>D7A6C3</accession>
<dbReference type="RefSeq" id="WP_013165778.1">
    <property type="nucleotide sequence ID" value="NC_014217.1"/>
</dbReference>